<dbReference type="Proteomes" id="UP001630127">
    <property type="component" value="Unassembled WGS sequence"/>
</dbReference>
<proteinExistence type="predicted"/>
<organism evidence="1 2">
    <name type="scientific">Cinchona calisaya</name>
    <dbReference type="NCBI Taxonomy" id="153742"/>
    <lineage>
        <taxon>Eukaryota</taxon>
        <taxon>Viridiplantae</taxon>
        <taxon>Streptophyta</taxon>
        <taxon>Embryophyta</taxon>
        <taxon>Tracheophyta</taxon>
        <taxon>Spermatophyta</taxon>
        <taxon>Magnoliopsida</taxon>
        <taxon>eudicotyledons</taxon>
        <taxon>Gunneridae</taxon>
        <taxon>Pentapetalae</taxon>
        <taxon>asterids</taxon>
        <taxon>lamiids</taxon>
        <taxon>Gentianales</taxon>
        <taxon>Rubiaceae</taxon>
        <taxon>Cinchonoideae</taxon>
        <taxon>Cinchoneae</taxon>
        <taxon>Cinchona</taxon>
    </lineage>
</organism>
<name>A0ABD3AUH4_9GENT</name>
<keyword evidence="2" id="KW-1185">Reference proteome</keyword>
<comment type="caution">
    <text evidence="1">The sequence shown here is derived from an EMBL/GenBank/DDBJ whole genome shotgun (WGS) entry which is preliminary data.</text>
</comment>
<evidence type="ECO:0000313" key="2">
    <source>
        <dbReference type="Proteomes" id="UP001630127"/>
    </source>
</evidence>
<evidence type="ECO:0008006" key="3">
    <source>
        <dbReference type="Google" id="ProtNLM"/>
    </source>
</evidence>
<sequence>MWGLTMKMKRLKQAIIQWNKNNFGDIYGNIKVAEQAMEIKELVFRDDSSPEKKQDLLEAQ</sequence>
<accession>A0ABD3AUH4</accession>
<protein>
    <recommendedName>
        <fullName evidence="3">Reverse transcriptase</fullName>
    </recommendedName>
</protein>
<reference evidence="1 2" key="1">
    <citation type="submission" date="2024-11" db="EMBL/GenBank/DDBJ databases">
        <title>A near-complete genome assembly of Cinchona calisaya.</title>
        <authorList>
            <person name="Lian D.C."/>
            <person name="Zhao X.W."/>
            <person name="Wei L."/>
        </authorList>
    </citation>
    <scope>NUCLEOTIDE SEQUENCE [LARGE SCALE GENOMIC DNA]</scope>
    <source>
        <tissue evidence="1">Nenye</tissue>
    </source>
</reference>
<feature type="non-terminal residue" evidence="1">
    <location>
        <position position="60"/>
    </location>
</feature>
<dbReference type="EMBL" id="JBJUIK010000002">
    <property type="protein sequence ID" value="KAL3534856.1"/>
    <property type="molecule type" value="Genomic_DNA"/>
</dbReference>
<evidence type="ECO:0000313" key="1">
    <source>
        <dbReference type="EMBL" id="KAL3534856.1"/>
    </source>
</evidence>
<gene>
    <name evidence="1" type="ORF">ACH5RR_003317</name>
</gene>
<dbReference type="AlphaFoldDB" id="A0ABD3AUH4"/>